<keyword evidence="4" id="KW-1185">Reference proteome</keyword>
<protein>
    <submittedName>
        <fullName evidence="3">DUF2807 domain-containing protein</fullName>
    </submittedName>
</protein>
<dbReference type="Pfam" id="PF10988">
    <property type="entry name" value="DUF2807"/>
    <property type="match status" value="1"/>
</dbReference>
<evidence type="ECO:0000259" key="2">
    <source>
        <dbReference type="Pfam" id="PF10988"/>
    </source>
</evidence>
<comment type="caution">
    <text evidence="3">The sequence shown here is derived from an EMBL/GenBank/DDBJ whole genome shotgun (WGS) entry which is preliminary data.</text>
</comment>
<feature type="chain" id="PRO_5021702060" evidence="1">
    <location>
        <begin position="22"/>
        <end position="237"/>
    </location>
</feature>
<dbReference type="Gene3D" id="2.160.20.120">
    <property type="match status" value="1"/>
</dbReference>
<dbReference type="EMBL" id="VIFM01000211">
    <property type="protein sequence ID" value="TQF11078.1"/>
    <property type="molecule type" value="Genomic_DNA"/>
</dbReference>
<dbReference type="InterPro" id="IPR021255">
    <property type="entry name" value="DUF2807"/>
</dbReference>
<dbReference type="OrthoDB" id="5502988at2"/>
<feature type="signal peptide" evidence="1">
    <location>
        <begin position="1"/>
        <end position="21"/>
    </location>
</feature>
<name>A0A540WPY4_9BACT</name>
<gene>
    <name evidence="3" type="ORF">FJV41_36050</name>
</gene>
<dbReference type="RefSeq" id="WP_141647146.1">
    <property type="nucleotide sequence ID" value="NZ_VIFM01000211.1"/>
</dbReference>
<organism evidence="3 4">
    <name type="scientific">Myxococcus llanfairpwllgwyngyllgogerychwyrndrobwllllantysiliogogogochensis</name>
    <dbReference type="NCBI Taxonomy" id="2590453"/>
    <lineage>
        <taxon>Bacteria</taxon>
        <taxon>Pseudomonadati</taxon>
        <taxon>Myxococcota</taxon>
        <taxon>Myxococcia</taxon>
        <taxon>Myxococcales</taxon>
        <taxon>Cystobacterineae</taxon>
        <taxon>Myxococcaceae</taxon>
        <taxon>Myxococcus</taxon>
    </lineage>
</organism>
<accession>A0A540WPY4</accession>
<reference evidence="3 4" key="1">
    <citation type="submission" date="2019-06" db="EMBL/GenBank/DDBJ databases">
        <authorList>
            <person name="Livingstone P."/>
            <person name="Whitworth D."/>
        </authorList>
    </citation>
    <scope>NUCLEOTIDE SEQUENCE [LARGE SCALE GENOMIC DNA]</scope>
    <source>
        <strain evidence="3 4">AM401</strain>
    </source>
</reference>
<evidence type="ECO:0000313" key="3">
    <source>
        <dbReference type="EMBL" id="TQF11078.1"/>
    </source>
</evidence>
<dbReference type="Proteomes" id="UP000315369">
    <property type="component" value="Unassembled WGS sequence"/>
</dbReference>
<sequence>MKTARMSLLVPLLMFAGTSFAEGAQKGEARDVPDFESLAVGHGIKAQVKVGPKSVRVEGPSELLSRLRLVVKDGQLTTQVERDGLFSQFQGGKVRLYVSNPHLDGVDVSGGGNVEAEVSPSGDEFSAEASGGAALTVRGVDTKKVEVEASGGAAVNLAGRAQELDIEASGGAVIKAMDLKGVKSLEVEASGGVHVEADPSESLSVNATGGTTVQCVSRPPRTEVKARGGTRVVYLKD</sequence>
<evidence type="ECO:0000256" key="1">
    <source>
        <dbReference type="SAM" id="SignalP"/>
    </source>
</evidence>
<dbReference type="AlphaFoldDB" id="A0A540WPY4"/>
<proteinExistence type="predicted"/>
<feature type="domain" description="Putative auto-transporter adhesin head GIN" evidence="2">
    <location>
        <begin position="34"/>
        <end position="219"/>
    </location>
</feature>
<evidence type="ECO:0000313" key="4">
    <source>
        <dbReference type="Proteomes" id="UP000315369"/>
    </source>
</evidence>
<keyword evidence="1" id="KW-0732">Signal</keyword>